<dbReference type="Proteomes" id="UP000618445">
    <property type="component" value="Unassembled WGS sequence"/>
</dbReference>
<protein>
    <submittedName>
        <fullName evidence="2">Uncharacterized protein</fullName>
    </submittedName>
</protein>
<organism evidence="2 3">
    <name type="scientific">Phormidium tenue FACHB-1050</name>
    <dbReference type="NCBI Taxonomy" id="2692857"/>
    <lineage>
        <taxon>Bacteria</taxon>
        <taxon>Bacillati</taxon>
        <taxon>Cyanobacteriota</taxon>
        <taxon>Cyanophyceae</taxon>
        <taxon>Oscillatoriophycideae</taxon>
        <taxon>Oscillatoriales</taxon>
        <taxon>Oscillatoriaceae</taxon>
        <taxon>Phormidium</taxon>
    </lineage>
</organism>
<name>A0ABR8CA10_9CYAN</name>
<proteinExistence type="predicted"/>
<accession>A0ABR8CA10</accession>
<gene>
    <name evidence="2" type="ORF">H6G05_11030</name>
</gene>
<sequence length="309" mass="34423">MKFISIPLISALLVLGSPLALQAKPTQAEALHRAFAEISQQTCDDRSILQAGINYSVCTASAGDKGQYRLISASSTIVNYGDGIGYWYYPNGKVAAIRFFHTDELFMFDGGGKLQAELIRAQKVMVNGQEQFQERSIRANFTKSERDRLEKLAQDGGKDILSKFKKQPQSSTNETPSLWSHCKRMIDENVVRLEAIPNVKVTTSSRFSKLITPYPDRSANLDRRYVFAMEGRGVETVWKSVDLMTEITQEITNACVGTAAVTFGRDRTADSATVGLFPNGEIKRFTCGVDFDDRTRTRTPMSWGQQACD</sequence>
<dbReference type="RefSeq" id="WP_190578212.1">
    <property type="nucleotide sequence ID" value="NZ_CAWPQU010000006.1"/>
</dbReference>
<dbReference type="EMBL" id="JACJQY010000014">
    <property type="protein sequence ID" value="MBD2317374.1"/>
    <property type="molecule type" value="Genomic_DNA"/>
</dbReference>
<keyword evidence="1" id="KW-0732">Signal</keyword>
<keyword evidence="3" id="KW-1185">Reference proteome</keyword>
<comment type="caution">
    <text evidence="2">The sequence shown here is derived from an EMBL/GenBank/DDBJ whole genome shotgun (WGS) entry which is preliminary data.</text>
</comment>
<evidence type="ECO:0000313" key="2">
    <source>
        <dbReference type="EMBL" id="MBD2317374.1"/>
    </source>
</evidence>
<reference evidence="2 3" key="1">
    <citation type="journal article" date="2020" name="ISME J.">
        <title>Comparative genomics reveals insights into cyanobacterial evolution and habitat adaptation.</title>
        <authorList>
            <person name="Chen M.Y."/>
            <person name="Teng W.K."/>
            <person name="Zhao L."/>
            <person name="Hu C.X."/>
            <person name="Zhou Y.K."/>
            <person name="Han B.P."/>
            <person name="Song L.R."/>
            <person name="Shu W.S."/>
        </authorList>
    </citation>
    <scope>NUCLEOTIDE SEQUENCE [LARGE SCALE GENOMIC DNA]</scope>
    <source>
        <strain evidence="2 3">FACHB-1050</strain>
    </source>
</reference>
<evidence type="ECO:0000256" key="1">
    <source>
        <dbReference type="SAM" id="SignalP"/>
    </source>
</evidence>
<feature type="chain" id="PRO_5047291168" evidence="1">
    <location>
        <begin position="24"/>
        <end position="309"/>
    </location>
</feature>
<feature type="signal peptide" evidence="1">
    <location>
        <begin position="1"/>
        <end position="23"/>
    </location>
</feature>
<evidence type="ECO:0000313" key="3">
    <source>
        <dbReference type="Proteomes" id="UP000618445"/>
    </source>
</evidence>